<evidence type="ECO:0000256" key="2">
    <source>
        <dbReference type="ARBA" id="ARBA00022737"/>
    </source>
</evidence>
<evidence type="ECO:0000256" key="3">
    <source>
        <dbReference type="PROSITE-ProRule" id="PRU00708"/>
    </source>
</evidence>
<dbReference type="EMBL" id="JABCRI010000019">
    <property type="protein sequence ID" value="KAF8389039.1"/>
    <property type="molecule type" value="Genomic_DNA"/>
</dbReference>
<dbReference type="AlphaFoldDB" id="A0A834YHF2"/>
<dbReference type="Pfam" id="PF01535">
    <property type="entry name" value="PPR"/>
    <property type="match status" value="5"/>
</dbReference>
<proteinExistence type="inferred from homology"/>
<feature type="repeat" description="PPR" evidence="3">
    <location>
        <begin position="52"/>
        <end position="86"/>
    </location>
</feature>
<dbReference type="Pfam" id="PF13041">
    <property type="entry name" value="PPR_2"/>
    <property type="match status" value="3"/>
</dbReference>
<sequence length="618" mass="70299">MKELKQIQSQIFRVGLHQNKDALNKLMIFCTNPSSGNLQYAERIFNYIRHPYLFIYNLMIRTFVKKGNLRKTILLFGRLREDGFSPDNFTYPFVLKAIGCLQLVPEGRKIHGFISKTGLEFDSYVHNSLMDMYAEMGDLEALWQLFEEMPKRDVVTWNILISGFVKRGRFEDAVAVFRQMEQESNERPDEVTAVSILSACVALKNLELGMEIHRYISKELDFTTILGNALLDMYSKCGCLSQARRIFDEIPIKNVISWTSMVSGYVNCGQLDDAREMFEKSPTRDVVLWTAMINGYVQFNCFDEAMSLFREMQIRRVKPDRFTVVCLLTCCAQLGALEQGKWIHGYIEENMILMDAILCTALIDMYAKCGCIQKSMEIFEGIERKDTTSWTAIICGLAINGQTNKALEFFSEMKRVGTKPDDVTFIGVLSACSHGGLVEKGRWYFDSMRKIYQIEPKLEHYGCLVDLLGRAGLLDEAEELIKKTSDKKSEIVVPLWGALLSACRIHSNIEMGERVAKHIDGIESNNSGVHTLLSNIYAAANRWGDVTKVRRKMKDLGVKKLPGCSLIEVNGIVHEFLVGDTSHPEIRKIFSMLDDIARPVFCLGKNVPDKEDLISLIV</sequence>
<dbReference type="Pfam" id="PF20431">
    <property type="entry name" value="E_motif"/>
    <property type="match status" value="1"/>
</dbReference>
<dbReference type="FunFam" id="1.25.40.10:FF:000690">
    <property type="entry name" value="Pentatricopeptide repeat-containing protein"/>
    <property type="match status" value="1"/>
</dbReference>
<dbReference type="FunFam" id="1.25.40.10:FF:000348">
    <property type="entry name" value="Pentatricopeptide repeat-containing protein chloroplastic"/>
    <property type="match status" value="1"/>
</dbReference>
<keyword evidence="2" id="KW-0677">Repeat</keyword>
<dbReference type="InterPro" id="IPR011990">
    <property type="entry name" value="TPR-like_helical_dom_sf"/>
</dbReference>
<dbReference type="Gene3D" id="1.25.40.10">
    <property type="entry name" value="Tetratricopeptide repeat domain"/>
    <property type="match status" value="4"/>
</dbReference>
<dbReference type="PANTHER" id="PTHR47926:SF489">
    <property type="entry name" value="PENTATRICOPEPTIDE REPEAT-CONTAINING PROTEIN"/>
    <property type="match status" value="1"/>
</dbReference>
<dbReference type="GO" id="GO:0009451">
    <property type="term" value="P:RNA modification"/>
    <property type="evidence" value="ECO:0007669"/>
    <property type="project" value="InterPro"/>
</dbReference>
<protein>
    <submittedName>
        <fullName evidence="4">Uncharacterized protein</fullName>
    </submittedName>
</protein>
<evidence type="ECO:0000256" key="1">
    <source>
        <dbReference type="ARBA" id="ARBA00006643"/>
    </source>
</evidence>
<dbReference type="Pfam" id="PF20430">
    <property type="entry name" value="Eplus_motif"/>
    <property type="match status" value="1"/>
</dbReference>
<feature type="repeat" description="PPR" evidence="3">
    <location>
        <begin position="153"/>
        <end position="187"/>
    </location>
</feature>
<dbReference type="OMA" id="DCYVCNS"/>
<dbReference type="GO" id="GO:0003729">
    <property type="term" value="F:mRNA binding"/>
    <property type="evidence" value="ECO:0007669"/>
    <property type="project" value="UniProtKB-ARBA"/>
</dbReference>
<dbReference type="NCBIfam" id="TIGR00756">
    <property type="entry name" value="PPR"/>
    <property type="match status" value="6"/>
</dbReference>
<feature type="repeat" description="PPR" evidence="3">
    <location>
        <begin position="285"/>
        <end position="319"/>
    </location>
</feature>
<evidence type="ECO:0000313" key="4">
    <source>
        <dbReference type="EMBL" id="KAF8389039.1"/>
    </source>
</evidence>
<comment type="similarity">
    <text evidence="1">Belongs to the PPR family. PCMP-H subfamily.</text>
</comment>
<dbReference type="InterPro" id="IPR002885">
    <property type="entry name" value="PPR_rpt"/>
</dbReference>
<dbReference type="InterPro" id="IPR046849">
    <property type="entry name" value="E2_motif"/>
</dbReference>
<comment type="caution">
    <text evidence="4">The sequence shown here is derived from an EMBL/GenBank/DDBJ whole genome shotgun (WGS) entry which is preliminary data.</text>
</comment>
<dbReference type="Proteomes" id="UP000655225">
    <property type="component" value="Unassembled WGS sequence"/>
</dbReference>
<dbReference type="InterPro" id="IPR046848">
    <property type="entry name" value="E_motif"/>
</dbReference>
<dbReference type="PROSITE" id="PS51375">
    <property type="entry name" value="PPR"/>
    <property type="match status" value="6"/>
</dbReference>
<dbReference type="PANTHER" id="PTHR47926">
    <property type="entry name" value="PENTATRICOPEPTIDE REPEAT-CONTAINING PROTEIN"/>
    <property type="match status" value="1"/>
</dbReference>
<keyword evidence="5" id="KW-1185">Reference proteome</keyword>
<gene>
    <name evidence="4" type="ORF">HHK36_025724</name>
</gene>
<dbReference type="FunFam" id="1.25.40.10:FF:000427">
    <property type="entry name" value="Pentatricopeptide repeat-containing protein chloroplastic"/>
    <property type="match status" value="1"/>
</dbReference>
<accession>A0A834YHF2</accession>
<feature type="repeat" description="PPR" evidence="3">
    <location>
        <begin position="254"/>
        <end position="284"/>
    </location>
</feature>
<reference evidence="4 5" key="1">
    <citation type="submission" date="2020-04" db="EMBL/GenBank/DDBJ databases">
        <title>Plant Genome Project.</title>
        <authorList>
            <person name="Zhang R.-G."/>
        </authorList>
    </citation>
    <scope>NUCLEOTIDE SEQUENCE [LARGE SCALE GENOMIC DNA]</scope>
    <source>
        <strain evidence="4">YNK0</strain>
        <tissue evidence="4">Leaf</tissue>
    </source>
</reference>
<evidence type="ECO:0000313" key="5">
    <source>
        <dbReference type="Proteomes" id="UP000655225"/>
    </source>
</evidence>
<feature type="repeat" description="PPR" evidence="3">
    <location>
        <begin position="386"/>
        <end position="420"/>
    </location>
</feature>
<name>A0A834YHF2_TETSI</name>
<organism evidence="4 5">
    <name type="scientific">Tetracentron sinense</name>
    <name type="common">Spur-leaf</name>
    <dbReference type="NCBI Taxonomy" id="13715"/>
    <lineage>
        <taxon>Eukaryota</taxon>
        <taxon>Viridiplantae</taxon>
        <taxon>Streptophyta</taxon>
        <taxon>Embryophyta</taxon>
        <taxon>Tracheophyta</taxon>
        <taxon>Spermatophyta</taxon>
        <taxon>Magnoliopsida</taxon>
        <taxon>Trochodendrales</taxon>
        <taxon>Trochodendraceae</taxon>
        <taxon>Tetracentron</taxon>
    </lineage>
</organism>
<dbReference type="OrthoDB" id="185373at2759"/>
<feature type="repeat" description="PPR" evidence="3">
    <location>
        <begin position="122"/>
        <end position="152"/>
    </location>
</feature>
<dbReference type="InterPro" id="IPR046960">
    <property type="entry name" value="PPR_At4g14850-like_plant"/>
</dbReference>